<evidence type="ECO:0000256" key="2">
    <source>
        <dbReference type="ARBA" id="ARBA00022519"/>
    </source>
</evidence>
<evidence type="ECO:0000313" key="10">
    <source>
        <dbReference type="EMBL" id="SHO49504.1"/>
    </source>
</evidence>
<comment type="similarity">
    <text evidence="4">Belongs to the methyl-accepting chemotaxis (MCP) protein family.</text>
</comment>
<protein>
    <submittedName>
        <fullName evidence="10">Methyl-accepting chemotaxis protein</fullName>
    </submittedName>
</protein>
<evidence type="ECO:0000259" key="9">
    <source>
        <dbReference type="PROSITE" id="PS50885"/>
    </source>
</evidence>
<dbReference type="PROSITE" id="PS50111">
    <property type="entry name" value="CHEMOTAXIS_TRANSDUC_2"/>
    <property type="match status" value="1"/>
</dbReference>
<dbReference type="STRING" id="1121416.SAMN02745220_02867"/>
<keyword evidence="2" id="KW-1003">Cell membrane</keyword>
<dbReference type="InterPro" id="IPR004089">
    <property type="entry name" value="MCPsignal_dom"/>
</dbReference>
<dbReference type="Gene3D" id="1.10.287.950">
    <property type="entry name" value="Methyl-accepting chemotaxis protein"/>
    <property type="match status" value="1"/>
</dbReference>
<feature type="transmembrane region" description="Helical" evidence="6">
    <location>
        <begin position="332"/>
        <end position="350"/>
    </location>
</feature>
<sequence>MSNQSTLKTKTTSVFKSMKFTTKLLSSIILLCLVSILITSGNAIRMADNGLQSLGEESVENIHNAMLNSLKLLNGTIQAKLDGDLGLFSKELKTKGQIIFDNYNSEETTIVNQVTKKEEKAELPQMMAGGSYISGKNDIVDAVEKATGSSATIFQLVEDKLVRISTTVKKNDGNRAIGSYIPSDSPVYQTIMKGEAFKGKAFVVNDWYLTAYAPLLGGDGKVVGAIYVGQLMITPILNDFLNSTKIGNGYFYLYSETGEILIHPTIAKGTNIFTNIPVLQGHKDGMLHYTLDNQERISFVKYYEDWGVYLNASTTKEDIIGGRDLIMLRNNLLVGVGVIFVGIIISMLLVRTINRPLQDLAGKSVKVGEGDYTITFESSSNDAIGQLAQSLGLMVEKSKAMLEDVIVSTKALSESSWELSAISEEMVSSADATTGIADEASTNAANVSDNMDSISAAMGQSTSNLDMIAAASEEMGNTIREIAENSSHARVTTEQAVASAQKSHDGVQKLGEAAKAIGTVTATITEISDQTNLLALNATIEAARAGEAGKGFAVVANEIKELAKQTALATGKISDAIEEMQRQTGETVSDIESITKVIEDVNEVVNSIVTAVEEQSITTNEIVNNVAQASRGISEINENVANSSSMTTMMSEGVQQVRTRSMEVKSSSELVRASSDQLSKLATDLTELVSKFKIS</sequence>
<accession>A0A1M7YA44</accession>
<evidence type="ECO:0000256" key="1">
    <source>
        <dbReference type="ARBA" id="ARBA00004429"/>
    </source>
</evidence>
<dbReference type="Pfam" id="PF00015">
    <property type="entry name" value="MCPsignal"/>
    <property type="match status" value="1"/>
</dbReference>
<dbReference type="PRINTS" id="PR00260">
    <property type="entry name" value="CHEMTRNSDUCR"/>
</dbReference>
<feature type="domain" description="T-SNARE coiled-coil homology" evidence="8">
    <location>
        <begin position="581"/>
        <end position="643"/>
    </location>
</feature>
<dbReference type="GO" id="GO:0005886">
    <property type="term" value="C:plasma membrane"/>
    <property type="evidence" value="ECO:0007669"/>
    <property type="project" value="UniProtKB-SubCell"/>
</dbReference>
<evidence type="ECO:0000256" key="5">
    <source>
        <dbReference type="PROSITE-ProRule" id="PRU00284"/>
    </source>
</evidence>
<keyword evidence="3 5" id="KW-0807">Transducer</keyword>
<proteinExistence type="inferred from homology"/>
<dbReference type="SMART" id="SM00283">
    <property type="entry name" value="MA"/>
    <property type="match status" value="1"/>
</dbReference>
<dbReference type="GO" id="GO:0004888">
    <property type="term" value="F:transmembrane signaling receptor activity"/>
    <property type="evidence" value="ECO:0007669"/>
    <property type="project" value="InterPro"/>
</dbReference>
<dbReference type="PANTHER" id="PTHR32089:SF112">
    <property type="entry name" value="LYSOZYME-LIKE PROTEIN-RELATED"/>
    <property type="match status" value="1"/>
</dbReference>
<dbReference type="CDD" id="cd11386">
    <property type="entry name" value="MCP_signal"/>
    <property type="match status" value="1"/>
</dbReference>
<dbReference type="CDD" id="cd06225">
    <property type="entry name" value="HAMP"/>
    <property type="match status" value="1"/>
</dbReference>
<dbReference type="InterPro" id="IPR033462">
    <property type="entry name" value="Cache_3-Cache_2"/>
</dbReference>
<dbReference type="SUPFAM" id="SSF103190">
    <property type="entry name" value="Sensory domain-like"/>
    <property type="match status" value="1"/>
</dbReference>
<dbReference type="GO" id="GO:0006935">
    <property type="term" value="P:chemotaxis"/>
    <property type="evidence" value="ECO:0007669"/>
    <property type="project" value="InterPro"/>
</dbReference>
<dbReference type="Pfam" id="PF17201">
    <property type="entry name" value="Cache_3-Cache_2"/>
    <property type="match status" value="1"/>
</dbReference>
<evidence type="ECO:0000259" key="8">
    <source>
        <dbReference type="PROSITE" id="PS50192"/>
    </source>
</evidence>
<dbReference type="InterPro" id="IPR000727">
    <property type="entry name" value="T_SNARE_dom"/>
</dbReference>
<keyword evidence="6" id="KW-0812">Transmembrane</keyword>
<gene>
    <name evidence="10" type="ORF">SAMN02745220_02867</name>
</gene>
<feature type="domain" description="HAMP" evidence="9">
    <location>
        <begin position="351"/>
        <end position="403"/>
    </location>
</feature>
<evidence type="ECO:0000256" key="3">
    <source>
        <dbReference type="ARBA" id="ARBA00023224"/>
    </source>
</evidence>
<dbReference type="EMBL" id="FRFE01000014">
    <property type="protein sequence ID" value="SHO49504.1"/>
    <property type="molecule type" value="Genomic_DNA"/>
</dbReference>
<evidence type="ECO:0000256" key="4">
    <source>
        <dbReference type="ARBA" id="ARBA00029447"/>
    </source>
</evidence>
<keyword evidence="11" id="KW-1185">Reference proteome</keyword>
<evidence type="ECO:0000313" key="11">
    <source>
        <dbReference type="Proteomes" id="UP000184603"/>
    </source>
</evidence>
<evidence type="ECO:0000259" key="7">
    <source>
        <dbReference type="PROSITE" id="PS50111"/>
    </source>
</evidence>
<dbReference type="Proteomes" id="UP000184603">
    <property type="component" value="Unassembled WGS sequence"/>
</dbReference>
<dbReference type="InterPro" id="IPR003660">
    <property type="entry name" value="HAMP_dom"/>
</dbReference>
<dbReference type="PROSITE" id="PS50192">
    <property type="entry name" value="T_SNARE"/>
    <property type="match status" value="1"/>
</dbReference>
<comment type="subcellular location">
    <subcellularLocation>
        <location evidence="1">Cell inner membrane</location>
        <topology evidence="1">Multi-pass membrane protein</topology>
    </subcellularLocation>
</comment>
<dbReference type="AlphaFoldDB" id="A0A1M7YA44"/>
<dbReference type="PROSITE" id="PS50885">
    <property type="entry name" value="HAMP"/>
    <property type="match status" value="1"/>
</dbReference>
<organism evidence="10 11">
    <name type="scientific">Desulfopila aestuarii DSM 18488</name>
    <dbReference type="NCBI Taxonomy" id="1121416"/>
    <lineage>
        <taxon>Bacteria</taxon>
        <taxon>Pseudomonadati</taxon>
        <taxon>Thermodesulfobacteriota</taxon>
        <taxon>Desulfobulbia</taxon>
        <taxon>Desulfobulbales</taxon>
        <taxon>Desulfocapsaceae</taxon>
        <taxon>Desulfopila</taxon>
    </lineage>
</organism>
<keyword evidence="2" id="KW-0997">Cell inner membrane</keyword>
<name>A0A1M7YA44_9BACT</name>
<dbReference type="OrthoDB" id="9816383at2"/>
<evidence type="ECO:0000256" key="6">
    <source>
        <dbReference type="SAM" id="Phobius"/>
    </source>
</evidence>
<dbReference type="InterPro" id="IPR004090">
    <property type="entry name" value="Chemotax_Me-accpt_rcpt"/>
</dbReference>
<dbReference type="Pfam" id="PF00672">
    <property type="entry name" value="HAMP"/>
    <property type="match status" value="1"/>
</dbReference>
<keyword evidence="6" id="KW-0472">Membrane</keyword>
<dbReference type="SMART" id="SM00304">
    <property type="entry name" value="HAMP"/>
    <property type="match status" value="1"/>
</dbReference>
<dbReference type="GO" id="GO:0007165">
    <property type="term" value="P:signal transduction"/>
    <property type="evidence" value="ECO:0007669"/>
    <property type="project" value="UniProtKB-KW"/>
</dbReference>
<feature type="domain" description="Methyl-accepting transducer" evidence="7">
    <location>
        <begin position="429"/>
        <end position="658"/>
    </location>
</feature>
<dbReference type="InterPro" id="IPR029151">
    <property type="entry name" value="Sensor-like_sf"/>
</dbReference>
<dbReference type="PANTHER" id="PTHR32089">
    <property type="entry name" value="METHYL-ACCEPTING CHEMOTAXIS PROTEIN MCPB"/>
    <property type="match status" value="1"/>
</dbReference>
<dbReference type="Gene3D" id="3.30.450.20">
    <property type="entry name" value="PAS domain"/>
    <property type="match status" value="1"/>
</dbReference>
<keyword evidence="6" id="KW-1133">Transmembrane helix</keyword>
<dbReference type="SUPFAM" id="SSF58104">
    <property type="entry name" value="Methyl-accepting chemotaxis protein (MCP) signaling domain"/>
    <property type="match status" value="1"/>
</dbReference>
<reference evidence="10 11" key="1">
    <citation type="submission" date="2016-12" db="EMBL/GenBank/DDBJ databases">
        <authorList>
            <person name="Song W.-J."/>
            <person name="Kurnit D.M."/>
        </authorList>
    </citation>
    <scope>NUCLEOTIDE SEQUENCE [LARGE SCALE GENOMIC DNA]</scope>
    <source>
        <strain evidence="10 11">DSM 18488</strain>
    </source>
</reference>